<evidence type="ECO:0000313" key="2">
    <source>
        <dbReference type="Proteomes" id="UP000280834"/>
    </source>
</evidence>
<dbReference type="EMBL" id="UZAG01015872">
    <property type="protein sequence ID" value="VDO23948.1"/>
    <property type="molecule type" value="Genomic_DNA"/>
</dbReference>
<organism evidence="3">
    <name type="scientific">Brugia timori</name>
    <dbReference type="NCBI Taxonomy" id="42155"/>
    <lineage>
        <taxon>Eukaryota</taxon>
        <taxon>Metazoa</taxon>
        <taxon>Ecdysozoa</taxon>
        <taxon>Nematoda</taxon>
        <taxon>Chromadorea</taxon>
        <taxon>Rhabditida</taxon>
        <taxon>Spirurina</taxon>
        <taxon>Spiruromorpha</taxon>
        <taxon>Filarioidea</taxon>
        <taxon>Onchocercidae</taxon>
        <taxon>Brugia</taxon>
    </lineage>
</organism>
<evidence type="ECO:0000313" key="3">
    <source>
        <dbReference type="WBParaSite" id="BTMF_0000921201-mRNA-1"/>
    </source>
</evidence>
<reference evidence="3" key="1">
    <citation type="submission" date="2017-02" db="UniProtKB">
        <authorList>
            <consortium name="WormBaseParasite"/>
        </authorList>
    </citation>
    <scope>IDENTIFICATION</scope>
</reference>
<dbReference type="AlphaFoldDB" id="A0A0R3QNC7"/>
<gene>
    <name evidence="1" type="ORF">BTMF_LOCUS7263</name>
</gene>
<accession>A0A0R3QNC7</accession>
<evidence type="ECO:0000313" key="1">
    <source>
        <dbReference type="EMBL" id="VDO23948.1"/>
    </source>
</evidence>
<proteinExistence type="predicted"/>
<sequence length="49" mass="5627">MVHLHTDVCASLEKAVAKLRITTLRANSTPLESVLEMRKKPAKRFLFFQ</sequence>
<dbReference type="Proteomes" id="UP000280834">
    <property type="component" value="Unassembled WGS sequence"/>
</dbReference>
<protein>
    <submittedName>
        <fullName evidence="1 3">Uncharacterized protein</fullName>
    </submittedName>
</protein>
<name>A0A0R3QNC7_9BILA</name>
<keyword evidence="2" id="KW-1185">Reference proteome</keyword>
<dbReference type="WBParaSite" id="BTMF_0000921201-mRNA-1">
    <property type="protein sequence ID" value="BTMF_0000921201-mRNA-1"/>
    <property type="gene ID" value="BTMF_0000921201"/>
</dbReference>
<reference evidence="1 2" key="2">
    <citation type="submission" date="2018-11" db="EMBL/GenBank/DDBJ databases">
        <authorList>
            <consortium name="Pathogen Informatics"/>
        </authorList>
    </citation>
    <scope>NUCLEOTIDE SEQUENCE [LARGE SCALE GENOMIC DNA]</scope>
</reference>